<accession>A0A4R9C3L4</accession>
<sequence length="144" mass="16858">MLEKFRKKIKNKTIITSVILFFAVIMLVFSIVYSGKNTNMESVRGFFTGMILVFIFYILRNIQALRSEEKLKKLYAKLNDERIKYIGKKTSETTLIIILIILSFMSIVFATFNIDFSLRESLLVIIGAIYLIYIISYICYSKKY</sequence>
<dbReference type="RefSeq" id="WP_134744586.1">
    <property type="nucleotide sequence ID" value="NZ_CP119762.1"/>
</dbReference>
<name>A0A4R9C3L4_9FIRM</name>
<feature type="transmembrane region" description="Helical" evidence="1">
    <location>
        <begin position="94"/>
        <end position="116"/>
    </location>
</feature>
<keyword evidence="1" id="KW-1133">Transmembrane helix</keyword>
<keyword evidence="1" id="KW-0472">Membrane</keyword>
<comment type="caution">
    <text evidence="2">The sequence shown here is derived from an EMBL/GenBank/DDBJ whole genome shotgun (WGS) entry which is preliminary data.</text>
</comment>
<reference evidence="2 3" key="1">
    <citation type="submission" date="2019-01" db="EMBL/GenBank/DDBJ databases">
        <title>Draft Genome Sequences of Helcococcus ovis Strains Isolated from the Uterus and Vagina of Dairy Cows with Metritis.</title>
        <authorList>
            <person name="Cunha F."/>
            <person name="Jeon S.J."/>
            <person name="Kutzer P."/>
            <person name="Galvao K.N."/>
        </authorList>
    </citation>
    <scope>NUCLEOTIDE SEQUENCE [LARGE SCALE GENOMIC DNA]</scope>
    <source>
        <strain evidence="2 3">KG-37</strain>
    </source>
</reference>
<evidence type="ECO:0000313" key="3">
    <source>
        <dbReference type="Proteomes" id="UP000297454"/>
    </source>
</evidence>
<dbReference type="Pfam" id="PF09946">
    <property type="entry name" value="DUF2178"/>
    <property type="match status" value="1"/>
</dbReference>
<evidence type="ECO:0000313" key="2">
    <source>
        <dbReference type="EMBL" id="TFF65660.1"/>
    </source>
</evidence>
<organism evidence="2 3">
    <name type="scientific">Helcococcus ovis</name>
    <dbReference type="NCBI Taxonomy" id="72026"/>
    <lineage>
        <taxon>Bacteria</taxon>
        <taxon>Bacillati</taxon>
        <taxon>Bacillota</taxon>
        <taxon>Tissierellia</taxon>
        <taxon>Tissierellales</taxon>
        <taxon>Peptoniphilaceae</taxon>
        <taxon>Helcococcus</taxon>
    </lineage>
</organism>
<dbReference type="AlphaFoldDB" id="A0A4R9C3L4"/>
<protein>
    <recommendedName>
        <fullName evidence="4">DUF2178 domain-containing protein</fullName>
    </recommendedName>
</protein>
<dbReference type="Proteomes" id="UP000297454">
    <property type="component" value="Unassembled WGS sequence"/>
</dbReference>
<feature type="transmembrane region" description="Helical" evidence="1">
    <location>
        <begin position="12"/>
        <end position="33"/>
    </location>
</feature>
<feature type="transmembrane region" description="Helical" evidence="1">
    <location>
        <begin position="45"/>
        <end position="62"/>
    </location>
</feature>
<proteinExistence type="predicted"/>
<feature type="transmembrane region" description="Helical" evidence="1">
    <location>
        <begin position="122"/>
        <end position="140"/>
    </location>
</feature>
<keyword evidence="3" id="KW-1185">Reference proteome</keyword>
<dbReference type="InterPro" id="IPR019235">
    <property type="entry name" value="DUF2178_TM"/>
</dbReference>
<gene>
    <name evidence="2" type="ORF">EQF91_05325</name>
</gene>
<dbReference type="EMBL" id="SCFR01000017">
    <property type="protein sequence ID" value="TFF65660.1"/>
    <property type="molecule type" value="Genomic_DNA"/>
</dbReference>
<keyword evidence="1" id="KW-0812">Transmembrane</keyword>
<evidence type="ECO:0000256" key="1">
    <source>
        <dbReference type="SAM" id="Phobius"/>
    </source>
</evidence>
<evidence type="ECO:0008006" key="4">
    <source>
        <dbReference type="Google" id="ProtNLM"/>
    </source>
</evidence>